<dbReference type="CDD" id="cd04301">
    <property type="entry name" value="NAT_SF"/>
    <property type="match status" value="1"/>
</dbReference>
<dbReference type="Gene3D" id="3.40.630.30">
    <property type="match status" value="1"/>
</dbReference>
<dbReference type="EMBL" id="QVQY01000001">
    <property type="protein sequence ID" value="RFU52055.1"/>
    <property type="molecule type" value="Genomic_DNA"/>
</dbReference>
<protein>
    <submittedName>
        <fullName evidence="6">GNAT family N-acetyltransferase</fullName>
    </submittedName>
</protein>
<name>A0A372KPL5_9STRE</name>
<dbReference type="RefSeq" id="WP_116877344.1">
    <property type="nucleotide sequence ID" value="NZ_CP031733.1"/>
</dbReference>
<accession>A0A346NBT9</accession>
<dbReference type="KEGG" id="schj:DDV21_005020"/>
<keyword evidence="9" id="KW-1185">Reference proteome</keyword>
<proteinExistence type="predicted"/>
<dbReference type="Proteomes" id="UP000262901">
    <property type="component" value="Unassembled WGS sequence"/>
</dbReference>
<evidence type="ECO:0000313" key="9">
    <source>
        <dbReference type="Proteomes" id="UP000264056"/>
    </source>
</evidence>
<dbReference type="PROSITE" id="PS51186">
    <property type="entry name" value="GNAT"/>
    <property type="match status" value="1"/>
</dbReference>
<dbReference type="InterPro" id="IPR050832">
    <property type="entry name" value="Bact_Acetyltransf"/>
</dbReference>
<dbReference type="OrthoDB" id="9805924at2"/>
<evidence type="ECO:0000313" key="4">
    <source>
        <dbReference type="EMBL" id="AXQ78484.1"/>
    </source>
</evidence>
<dbReference type="InterPro" id="IPR016181">
    <property type="entry name" value="Acyl_CoA_acyltransferase"/>
</dbReference>
<evidence type="ECO:0000313" key="6">
    <source>
        <dbReference type="EMBL" id="RFU54247.1"/>
    </source>
</evidence>
<dbReference type="EMBL" id="CP031733">
    <property type="protein sequence ID" value="AXQ78484.1"/>
    <property type="molecule type" value="Genomic_DNA"/>
</dbReference>
<organism evidence="6 8">
    <name type="scientific">Streptococcus chenjunshii</name>
    <dbReference type="NCBI Taxonomy" id="2173853"/>
    <lineage>
        <taxon>Bacteria</taxon>
        <taxon>Bacillati</taxon>
        <taxon>Bacillota</taxon>
        <taxon>Bacilli</taxon>
        <taxon>Lactobacillales</taxon>
        <taxon>Streptococcaceae</taxon>
        <taxon>Streptococcus</taxon>
    </lineage>
</organism>
<feature type="domain" description="N-acetyltransferase" evidence="3">
    <location>
        <begin position="1"/>
        <end position="154"/>
    </location>
</feature>
<keyword evidence="2" id="KW-0012">Acyltransferase</keyword>
<dbReference type="PANTHER" id="PTHR43877:SF1">
    <property type="entry name" value="ACETYLTRANSFERASE"/>
    <property type="match status" value="1"/>
</dbReference>
<accession>A0A372KPL5</accession>
<dbReference type="Proteomes" id="UP000246115">
    <property type="component" value="Chromosome"/>
</dbReference>
<evidence type="ECO:0000256" key="1">
    <source>
        <dbReference type="ARBA" id="ARBA00022679"/>
    </source>
</evidence>
<evidence type="ECO:0000313" key="8">
    <source>
        <dbReference type="Proteomes" id="UP000262901"/>
    </source>
</evidence>
<reference evidence="5 9" key="1">
    <citation type="submission" date="2018-08" db="EMBL/GenBank/DDBJ databases">
        <title>Draft genome of Streptococcus sp .nov. Z2.</title>
        <authorList>
            <person name="Tian Z."/>
        </authorList>
    </citation>
    <scope>NUCLEOTIDE SEQUENCE [LARGE SCALE GENOMIC DNA]</scope>
    <source>
        <strain evidence="5 9">Z2</strain>
    </source>
</reference>
<dbReference type="Pfam" id="PF00583">
    <property type="entry name" value="Acetyltransf_1"/>
    <property type="match status" value="1"/>
</dbReference>
<evidence type="ECO:0000313" key="5">
    <source>
        <dbReference type="EMBL" id="RFU52055.1"/>
    </source>
</evidence>
<dbReference type="PANTHER" id="PTHR43877">
    <property type="entry name" value="AMINOALKYLPHOSPHONATE N-ACETYLTRANSFERASE-RELATED-RELATED"/>
    <property type="match status" value="1"/>
</dbReference>
<gene>
    <name evidence="4" type="ORF">DDV21_005020</name>
    <name evidence="5" type="ORF">DDV22_01025</name>
    <name evidence="6" type="ORF">DDV23_01580</name>
</gene>
<reference evidence="4" key="4">
    <citation type="journal article" date="2019" name="Int. J. Syst. Evol. Microbiol.">
        <title>Streptococcus chenjunshii sp. nov. isolated from feces of Tibetan antelopes.</title>
        <authorList>
            <person name="Tian Z."/>
            <person name="Lu S."/>
            <person name="Jin D."/>
            <person name="Yang J."/>
            <person name="Pu J."/>
            <person name="Lai X.H."/>
            <person name="Bai X.N."/>
            <person name="Wu X.M."/>
            <person name="Li J."/>
            <person name="Wang S."/>
            <person name="Xu J."/>
        </authorList>
    </citation>
    <scope>NUCLEOTIDE SEQUENCE</scope>
    <source>
        <strain evidence="4">Z15</strain>
    </source>
</reference>
<evidence type="ECO:0000256" key="2">
    <source>
        <dbReference type="ARBA" id="ARBA00023315"/>
    </source>
</evidence>
<dbReference type="EMBL" id="QVQZ01000001">
    <property type="protein sequence ID" value="RFU54247.1"/>
    <property type="molecule type" value="Genomic_DNA"/>
</dbReference>
<dbReference type="GO" id="GO:0016747">
    <property type="term" value="F:acyltransferase activity, transferring groups other than amino-acyl groups"/>
    <property type="evidence" value="ECO:0007669"/>
    <property type="project" value="InterPro"/>
</dbReference>
<dbReference type="SUPFAM" id="SSF55729">
    <property type="entry name" value="Acyl-CoA N-acyltransferases (Nat)"/>
    <property type="match status" value="1"/>
</dbReference>
<reference evidence="6 8" key="2">
    <citation type="submission" date="2018-08" db="EMBL/GenBank/DDBJ databases">
        <title>Draft genome of Streptococcus sp. nov. Z1.</title>
        <authorList>
            <person name="Tian Z."/>
        </authorList>
    </citation>
    <scope>NUCLEOTIDE SEQUENCE [LARGE SCALE GENOMIC DNA]</scope>
    <source>
        <strain evidence="6">Z1</strain>
        <strain evidence="8">Z1(2018)</strain>
    </source>
</reference>
<keyword evidence="1 6" id="KW-0808">Transferase</keyword>
<dbReference type="InterPro" id="IPR000182">
    <property type="entry name" value="GNAT_dom"/>
</dbReference>
<dbReference type="AlphaFoldDB" id="A0A372KPL5"/>
<sequence length="154" mass="17685">MTIRRAQKTDIPALEKLLLQILLVHHQARPDLFTAKGGKYSRDELEGLIADEKRPVFVYEDKEGHVLGHLFTVIQEAKAPAVPHKTLFIDDLCVDEKARGQKIGSELYQFALKYAREIGCYNLTLNVWNDNLGALRFYEHQGLRAQETRLEQIL</sequence>
<reference evidence="7" key="3">
    <citation type="submission" date="2018-08" db="EMBL/GenBank/DDBJ databases">
        <title>Streptococcus chenjunshii sp. nov., isolated from stools sample of the Tibetan antelope in the Qinghai-Tibet plateau, China.</title>
        <authorList>
            <person name="Tian Z."/>
        </authorList>
    </citation>
    <scope>NUCLEOTIDE SEQUENCE [LARGE SCALE GENOMIC DNA]</scope>
    <source>
        <strain evidence="7">Z15</strain>
    </source>
</reference>
<evidence type="ECO:0000313" key="7">
    <source>
        <dbReference type="Proteomes" id="UP000246115"/>
    </source>
</evidence>
<dbReference type="Proteomes" id="UP000264056">
    <property type="component" value="Unassembled WGS sequence"/>
</dbReference>
<evidence type="ECO:0000259" key="3">
    <source>
        <dbReference type="PROSITE" id="PS51186"/>
    </source>
</evidence>